<proteinExistence type="predicted"/>
<dbReference type="AlphaFoldDB" id="A0A372ZUN8"/>
<dbReference type="Gene3D" id="3.50.50.60">
    <property type="entry name" value="FAD/NAD(P)-binding domain"/>
    <property type="match status" value="1"/>
</dbReference>
<dbReference type="EMBL" id="QVIG01000001">
    <property type="protein sequence ID" value="RGD59194.1"/>
    <property type="molecule type" value="Genomic_DNA"/>
</dbReference>
<dbReference type="InterPro" id="IPR002937">
    <property type="entry name" value="Amino_oxidase"/>
</dbReference>
<evidence type="ECO:0000256" key="1">
    <source>
        <dbReference type="SAM" id="MobiDB-lite"/>
    </source>
</evidence>
<dbReference type="PANTHER" id="PTHR42841">
    <property type="entry name" value="AMINE OXIDASE"/>
    <property type="match status" value="1"/>
</dbReference>
<gene>
    <name evidence="3" type="ORF">DR950_16645</name>
</gene>
<dbReference type="Pfam" id="PF01593">
    <property type="entry name" value="Amino_oxidase"/>
    <property type="match status" value="1"/>
</dbReference>
<dbReference type="Proteomes" id="UP000263377">
    <property type="component" value="Unassembled WGS sequence"/>
</dbReference>
<feature type="region of interest" description="Disordered" evidence="1">
    <location>
        <begin position="1"/>
        <end position="50"/>
    </location>
</feature>
<comment type="caution">
    <text evidence="3">The sequence shown here is derived from an EMBL/GenBank/DDBJ whole genome shotgun (WGS) entry which is preliminary data.</text>
</comment>
<accession>A0A372ZUN8</accession>
<evidence type="ECO:0000313" key="3">
    <source>
        <dbReference type="EMBL" id="RGD59194.1"/>
    </source>
</evidence>
<dbReference type="GO" id="GO:0016491">
    <property type="term" value="F:oxidoreductase activity"/>
    <property type="evidence" value="ECO:0007669"/>
    <property type="project" value="InterPro"/>
</dbReference>
<evidence type="ECO:0000259" key="2">
    <source>
        <dbReference type="Pfam" id="PF01593"/>
    </source>
</evidence>
<sequence>MRLSDARTDWASPSTDRVPAPRCLRRPEPRDQGGSTPVPTYDFTRRARRPSDPDVVVVGAGLAGLAAARALTGHGLDVQVLETTDRIGGRMATREQDGFRLDDGSHLLNTAFPELRRTLDLDRLDLRPLAPGVLVHSAGRRYRAGDPQLAVARQAAARAPLGSPLDKARLAGRLGRLATTPVGRLQARPETTAARALAGHGLAQRTVDGFLRPLLSALLSDPALGTSSRIADLVLRSYARGRLCLPAGGIAAVPAQLAAALPAGTVRTRVQVTSIAADGVETLAHGRIGAQAVIVATDARSATGLLPGLRLPDFHPVTTFYHAADTAPLGEAVLLLDGDRPNGHPPLVSHSLVLSELHPSYAPDGQALIATTVLGRRAFDVGGPAGLEPAVRARLTELYDVPTSGWQFLGVRHVPDALPAMPPPHNPRRPVRLLAGLYVAGDHRDTSTVQGALVSGRRAAQAVLGDLGVPADAREAEAAA</sequence>
<dbReference type="PRINTS" id="PR00420">
    <property type="entry name" value="RNGMNOXGNASE"/>
</dbReference>
<evidence type="ECO:0000313" key="4">
    <source>
        <dbReference type="Proteomes" id="UP000263377"/>
    </source>
</evidence>
<dbReference type="InterPro" id="IPR036188">
    <property type="entry name" value="FAD/NAD-bd_sf"/>
</dbReference>
<protein>
    <submittedName>
        <fullName evidence="3">FAD-dependent oxidoreductase</fullName>
    </submittedName>
</protein>
<feature type="domain" description="Amine oxidase" evidence="2">
    <location>
        <begin position="62"/>
        <end position="464"/>
    </location>
</feature>
<reference evidence="3 4" key="1">
    <citation type="submission" date="2018-08" db="EMBL/GenBank/DDBJ databases">
        <title>Diversity &amp; Physiological Properties of Lignin-Decomposing Actinobacteria from Soil.</title>
        <authorList>
            <person name="Roh S.G."/>
            <person name="Kim S.B."/>
        </authorList>
    </citation>
    <scope>NUCLEOTIDE SEQUENCE [LARGE SCALE GENOMIC DNA]</scope>
    <source>
        <strain evidence="3 4">MMS17-GH009</strain>
    </source>
</reference>
<name>A0A372ZUN8_9ACTN</name>
<dbReference type="SUPFAM" id="SSF51905">
    <property type="entry name" value="FAD/NAD(P)-binding domain"/>
    <property type="match status" value="1"/>
</dbReference>
<keyword evidence="4" id="KW-1185">Reference proteome</keyword>
<organism evidence="3 4">
    <name type="scientific">Kitasatospora xanthocidica</name>
    <dbReference type="NCBI Taxonomy" id="83382"/>
    <lineage>
        <taxon>Bacteria</taxon>
        <taxon>Bacillati</taxon>
        <taxon>Actinomycetota</taxon>
        <taxon>Actinomycetes</taxon>
        <taxon>Kitasatosporales</taxon>
        <taxon>Streptomycetaceae</taxon>
        <taxon>Kitasatospora</taxon>
    </lineage>
</organism>